<sequence>MRVTKRIFEASKDQKDNEVIHDIVVVAGKSEFKCHRLNLQTMEKQQKKLFPKTWRSRLSRYLCLALNGWQSYWNDPDTY</sequence>
<accession>A0AAV4C694</accession>
<dbReference type="EMBL" id="BLXT01005846">
    <property type="protein sequence ID" value="GFO26574.1"/>
    <property type="molecule type" value="Genomic_DNA"/>
</dbReference>
<proteinExistence type="predicted"/>
<evidence type="ECO:0000313" key="2">
    <source>
        <dbReference type="Proteomes" id="UP000735302"/>
    </source>
</evidence>
<protein>
    <recommendedName>
        <fullName evidence="3">BTB domain-containing protein</fullName>
    </recommendedName>
</protein>
<reference evidence="1 2" key="1">
    <citation type="journal article" date="2021" name="Elife">
        <title>Chloroplast acquisition without the gene transfer in kleptoplastic sea slugs, Plakobranchus ocellatus.</title>
        <authorList>
            <person name="Maeda T."/>
            <person name="Takahashi S."/>
            <person name="Yoshida T."/>
            <person name="Shimamura S."/>
            <person name="Takaki Y."/>
            <person name="Nagai Y."/>
            <person name="Toyoda A."/>
            <person name="Suzuki Y."/>
            <person name="Arimoto A."/>
            <person name="Ishii H."/>
            <person name="Satoh N."/>
            <person name="Nishiyama T."/>
            <person name="Hasebe M."/>
            <person name="Maruyama T."/>
            <person name="Minagawa J."/>
            <person name="Obokata J."/>
            <person name="Shigenobu S."/>
        </authorList>
    </citation>
    <scope>NUCLEOTIDE SEQUENCE [LARGE SCALE GENOMIC DNA]</scope>
</reference>
<name>A0AAV4C694_9GAST</name>
<comment type="caution">
    <text evidence="1">The sequence shown here is derived from an EMBL/GenBank/DDBJ whole genome shotgun (WGS) entry which is preliminary data.</text>
</comment>
<gene>
    <name evidence="1" type="ORF">PoB_005307900</name>
</gene>
<evidence type="ECO:0008006" key="3">
    <source>
        <dbReference type="Google" id="ProtNLM"/>
    </source>
</evidence>
<dbReference type="AlphaFoldDB" id="A0AAV4C694"/>
<organism evidence="1 2">
    <name type="scientific">Plakobranchus ocellatus</name>
    <dbReference type="NCBI Taxonomy" id="259542"/>
    <lineage>
        <taxon>Eukaryota</taxon>
        <taxon>Metazoa</taxon>
        <taxon>Spiralia</taxon>
        <taxon>Lophotrochozoa</taxon>
        <taxon>Mollusca</taxon>
        <taxon>Gastropoda</taxon>
        <taxon>Heterobranchia</taxon>
        <taxon>Euthyneura</taxon>
        <taxon>Panpulmonata</taxon>
        <taxon>Sacoglossa</taxon>
        <taxon>Placobranchoidea</taxon>
        <taxon>Plakobranchidae</taxon>
        <taxon>Plakobranchus</taxon>
    </lineage>
</organism>
<evidence type="ECO:0000313" key="1">
    <source>
        <dbReference type="EMBL" id="GFO26574.1"/>
    </source>
</evidence>
<dbReference type="Proteomes" id="UP000735302">
    <property type="component" value="Unassembled WGS sequence"/>
</dbReference>
<keyword evidence="2" id="KW-1185">Reference proteome</keyword>